<evidence type="ECO:0000313" key="3">
    <source>
        <dbReference type="Proteomes" id="UP000218323"/>
    </source>
</evidence>
<sequence length="509" mass="55204">MTRMDATLTARPAPAASPARDVRAALLPATIVLGVIVLLAERLYTQTGLPLWLDETWTAVIAGQPTWPAFWRQAWLDCNPPLYYAVMKLWIPLAGTSNAALRAPSFAFLIAAALLPLAWRIGGLSRQARWTWAALLFFWWPGLFVTADARAYGLLLLVSTAQTIAYPRMMRAPSIAAALCWTALAALAILTHYYAATIGAVQGVLYLWVWRGRAVRTWPALAPLVPVAAVMAVHAPRLADYARPDVAWYPPVNIFRLLDFIAFPAGLQPFQMGVAAALGLALLWWAIRYRPDVARDEDAALDPALRWTAIAGVAGVALAIALAVVKPTLADRYLTPAAPAVLLGIVLCVRQVRGTHAAYAALATVYWLGATSPPALMQSLSERADYGYERGSDFLAAAHTDQLVFAWDHPATKIMATDSLDQIGGFFLRRGGEPVAVTPVVLAPGDRPSARLLAAATGQRPAILWLYDRAHMSVGDADDFALTRTPGWRCRHSRHGYTGVVACARSAQF</sequence>
<feature type="transmembrane region" description="Helical" evidence="1">
    <location>
        <begin position="220"/>
        <end position="239"/>
    </location>
</feature>
<proteinExistence type="predicted"/>
<feature type="transmembrane region" description="Helical" evidence="1">
    <location>
        <begin position="99"/>
        <end position="118"/>
    </location>
</feature>
<accession>A0A2A4I457</accession>
<dbReference type="AlphaFoldDB" id="A0A2A4I457"/>
<comment type="caution">
    <text evidence="2">The sequence shown here is derived from an EMBL/GenBank/DDBJ whole genome shotgun (WGS) entry which is preliminary data.</text>
</comment>
<feature type="transmembrane region" description="Helical" evidence="1">
    <location>
        <begin position="260"/>
        <end position="287"/>
    </location>
</feature>
<gene>
    <name evidence="2" type="ORF">COA07_15730</name>
</gene>
<protein>
    <recommendedName>
        <fullName evidence="4">Glycosyltransferase RgtA/B/C/D-like domain-containing protein</fullName>
    </recommendedName>
</protein>
<feature type="transmembrane region" description="Helical" evidence="1">
    <location>
        <begin position="307"/>
        <end position="325"/>
    </location>
</feature>
<evidence type="ECO:0008006" key="4">
    <source>
        <dbReference type="Google" id="ProtNLM"/>
    </source>
</evidence>
<keyword evidence="3" id="KW-1185">Reference proteome</keyword>
<evidence type="ECO:0000256" key="1">
    <source>
        <dbReference type="SAM" id="Phobius"/>
    </source>
</evidence>
<name>A0A2A4I457_9SPHN</name>
<feature type="transmembrane region" description="Helical" evidence="1">
    <location>
        <begin position="179"/>
        <end position="208"/>
    </location>
</feature>
<evidence type="ECO:0000313" key="2">
    <source>
        <dbReference type="EMBL" id="PCG13269.1"/>
    </source>
</evidence>
<dbReference type="Proteomes" id="UP000218323">
    <property type="component" value="Unassembled WGS sequence"/>
</dbReference>
<organism evidence="2 3">
    <name type="scientific">Sphingomonas adhaesiva</name>
    <dbReference type="NCBI Taxonomy" id="28212"/>
    <lineage>
        <taxon>Bacteria</taxon>
        <taxon>Pseudomonadati</taxon>
        <taxon>Pseudomonadota</taxon>
        <taxon>Alphaproteobacteria</taxon>
        <taxon>Sphingomonadales</taxon>
        <taxon>Sphingomonadaceae</taxon>
        <taxon>Sphingomonas</taxon>
    </lineage>
</organism>
<dbReference type="RefSeq" id="WP_096641331.1">
    <property type="nucleotide sequence ID" value="NZ_JBHIWA010000070.1"/>
</dbReference>
<reference evidence="2 3" key="1">
    <citation type="submission" date="2017-09" db="EMBL/GenBank/DDBJ databases">
        <title>Sphingomonas adhaesiva DSM 7418, whole genome shotgun sequence.</title>
        <authorList>
            <person name="Feng G."/>
            <person name="Zhu H."/>
        </authorList>
    </citation>
    <scope>NUCLEOTIDE SEQUENCE [LARGE SCALE GENOMIC DNA]</scope>
    <source>
        <strain evidence="2 3">DSM 7418</strain>
    </source>
</reference>
<dbReference type="EMBL" id="NWVC01000010">
    <property type="protein sequence ID" value="PCG13269.1"/>
    <property type="molecule type" value="Genomic_DNA"/>
</dbReference>
<keyword evidence="1" id="KW-0472">Membrane</keyword>
<keyword evidence="1" id="KW-1133">Transmembrane helix</keyword>
<keyword evidence="1" id="KW-0812">Transmembrane</keyword>